<keyword evidence="7 19" id="KW-0686">Riboflavin biosynthesis</keyword>
<evidence type="ECO:0000313" key="23">
    <source>
        <dbReference type="Proteomes" id="UP000000377"/>
    </source>
</evidence>
<comment type="cofactor">
    <cofactor evidence="2">
        <name>Mn(2+)</name>
        <dbReference type="ChEBI" id="CHEBI:29035"/>
    </cofactor>
</comment>
<evidence type="ECO:0000256" key="12">
    <source>
        <dbReference type="ARBA" id="ARBA00022842"/>
    </source>
</evidence>
<dbReference type="STRING" id="749414.SBI_02328"/>
<keyword evidence="8 19" id="KW-0479">Metal-binding</keyword>
<keyword evidence="10 19" id="KW-0378">Hydrolase</keyword>
<evidence type="ECO:0000256" key="2">
    <source>
        <dbReference type="ARBA" id="ARBA00001936"/>
    </source>
</evidence>
<dbReference type="EMBL" id="CP002047">
    <property type="protein sequence ID" value="ADI05449.1"/>
    <property type="molecule type" value="Genomic_DNA"/>
</dbReference>
<proteinExistence type="inferred from homology"/>
<dbReference type="FunFam" id="3.90.870.10:FF:000001">
    <property type="entry name" value="Riboflavin biosynthesis protein RibBA"/>
    <property type="match status" value="1"/>
</dbReference>
<dbReference type="HAMAP" id="MF_00180">
    <property type="entry name" value="RibB"/>
    <property type="match status" value="1"/>
</dbReference>
<dbReference type="Gene3D" id="3.40.50.10990">
    <property type="entry name" value="GTP cyclohydrolase II"/>
    <property type="match status" value="1"/>
</dbReference>
<dbReference type="KEGG" id="sbh:SBI_02328"/>
<feature type="binding site" evidence="19">
    <location>
        <begin position="79"/>
        <end position="80"/>
    </location>
    <ligand>
        <name>D-ribulose 5-phosphate</name>
        <dbReference type="ChEBI" id="CHEBI:58121"/>
    </ligand>
</feature>
<dbReference type="PANTHER" id="PTHR21327:SF18">
    <property type="entry name" value="3,4-DIHYDROXY-2-BUTANONE 4-PHOSPHATE SYNTHASE"/>
    <property type="match status" value="1"/>
</dbReference>
<evidence type="ECO:0000256" key="10">
    <source>
        <dbReference type="ARBA" id="ARBA00022801"/>
    </source>
</evidence>
<feature type="binding site" evidence="19">
    <location>
        <position position="412"/>
    </location>
    <ligand>
        <name>GTP</name>
        <dbReference type="ChEBI" id="CHEBI:37565"/>
    </ligand>
</feature>
<dbReference type="PATRIC" id="fig|749414.3.peg.2409"/>
<evidence type="ECO:0000313" key="22">
    <source>
        <dbReference type="EMBL" id="ADI05449.1"/>
    </source>
</evidence>
<feature type="active site" description="Nucleophile; for GTP cyclohydrolase activity" evidence="19">
    <location>
        <position position="386"/>
    </location>
</feature>
<evidence type="ECO:0000256" key="6">
    <source>
        <dbReference type="ARBA" id="ARBA00005520"/>
    </source>
</evidence>
<feature type="binding site" evidence="19">
    <location>
        <position position="218"/>
    </location>
    <ligand>
        <name>D-ribulose 5-phosphate</name>
        <dbReference type="ChEBI" id="CHEBI:58121"/>
    </ligand>
</feature>
<comment type="pathway">
    <text evidence="5 19">Cofactor biosynthesis; riboflavin biosynthesis; 2-hydroxy-3-oxobutyl phosphate from D-ribulose 5-phosphate: step 1/1.</text>
</comment>
<gene>
    <name evidence="22" type="primary">ribA1</name>
    <name evidence="19" type="synonym">ribBA</name>
    <name evidence="22" type="ordered locus">SBI_02328</name>
</gene>
<dbReference type="InterPro" id="IPR036144">
    <property type="entry name" value="RibA-like_sf"/>
</dbReference>
<dbReference type="Proteomes" id="UP000000377">
    <property type="component" value="Chromosome"/>
</dbReference>
<feature type="binding site" evidence="19">
    <location>
        <position position="311"/>
    </location>
    <ligand>
        <name>Zn(2+)</name>
        <dbReference type="ChEBI" id="CHEBI:29105"/>
        <note>catalytic</note>
    </ligand>
</feature>
<dbReference type="GO" id="GO:0030145">
    <property type="term" value="F:manganese ion binding"/>
    <property type="evidence" value="ECO:0007669"/>
    <property type="project" value="UniProtKB-UniRule"/>
</dbReference>
<dbReference type="InterPro" id="IPR000926">
    <property type="entry name" value="RibA"/>
</dbReference>
<feature type="region of interest" description="GTP cyclohydrolase II" evidence="19">
    <location>
        <begin position="256"/>
        <end position="469"/>
    </location>
</feature>
<dbReference type="NCBIfam" id="NF001591">
    <property type="entry name" value="PRK00393.1"/>
    <property type="match status" value="1"/>
</dbReference>
<feature type="domain" description="GTP cyclohydrolase II" evidence="21">
    <location>
        <begin position="262"/>
        <end position="427"/>
    </location>
</feature>
<comment type="pathway">
    <text evidence="4 19">Cofactor biosynthesis; riboflavin biosynthesis; 5-amino-6-(D-ribitylamino)uracil from GTP: step 1/4.</text>
</comment>
<keyword evidence="15 19" id="KW-0456">Lyase</keyword>
<keyword evidence="11 19" id="KW-0862">Zinc</keyword>
<dbReference type="AlphaFoldDB" id="D7BV70"/>
<sequence>MTAPVGEPQTPMDSVDSMDSSNTRKRHMTPVQSVQAVQAVPSPQSAPEWPDELSLDSVERAIAEIAAGRPVVVVDDEDRENEGDLIVAAEKATPEIVAFMMSECRGLICATLDAADLDRLRLPQMVEENSESMRTAFTVSVDATAEHGVGTGISAADRSTTLRLLADPHSTPEDFARPGHIFPLRPRDGGVLTRDGHTEAGVDLARLAGLRPAAAICEIAGPDGTMLRLPELVSFARRNGLAIISIEALIAYRRATEPTVRREAETRLPTAFGDFQAYGYRSTTDGVEHIALVQGDIGDGEDVLVRIHSECLTGDVFGSQRCDCGPQLHASLERITAEGRGVVVYLRGHEGRGIGLLSKLRAYELQELGRDTLDANLELGLPADARDYAAGARILADLGVRSLRLMTNNPEKTAALVRHGLRVTGREPMPVQAGEHNLRYLRTKRDRMGHDLPWLESGRPQPMSACGNQ</sequence>
<keyword evidence="16 19" id="KW-0511">Multifunctional enzyme</keyword>
<dbReference type="GO" id="GO:0000287">
    <property type="term" value="F:magnesium ion binding"/>
    <property type="evidence" value="ECO:0007669"/>
    <property type="project" value="UniProtKB-UniRule"/>
</dbReference>
<organism evidence="22 23">
    <name type="scientific">Streptomyces bingchenggensis (strain BCW-1)</name>
    <dbReference type="NCBI Taxonomy" id="749414"/>
    <lineage>
        <taxon>Bacteria</taxon>
        <taxon>Bacillati</taxon>
        <taxon>Actinomycetota</taxon>
        <taxon>Actinomycetes</taxon>
        <taxon>Kitasatosporales</taxon>
        <taxon>Streptomycetaceae</taxon>
        <taxon>Streptomyces</taxon>
    </lineage>
</organism>
<dbReference type="GO" id="GO:0008686">
    <property type="term" value="F:3,4-dihydroxy-2-butanone-4-phosphate synthase activity"/>
    <property type="evidence" value="ECO:0007669"/>
    <property type="project" value="UniProtKB-UniRule"/>
</dbReference>
<dbReference type="InterPro" id="IPR032677">
    <property type="entry name" value="GTP_cyclohydro_II"/>
</dbReference>
<dbReference type="HOGENOM" id="CLU_020273_1_2_11"/>
<dbReference type="HAMAP" id="MF_00179">
    <property type="entry name" value="RibA"/>
    <property type="match status" value="1"/>
</dbReference>
<comment type="function">
    <text evidence="17 19">Catalyzes the conversion of GTP to 2,5-diamino-6-ribosylamino-4(3H)-pyrimidinone 5'-phosphate (DARP), formate and pyrophosphate.</text>
</comment>
<dbReference type="NCBIfam" id="TIGR00505">
    <property type="entry name" value="ribA"/>
    <property type="match status" value="1"/>
</dbReference>
<reference evidence="22 23" key="1">
    <citation type="journal article" date="2010" name="J. Bacteriol.">
        <title>Genome sequence of the milbemycin-producing bacterium Streptomyces bingchenggensis.</title>
        <authorList>
            <person name="Wang X.J."/>
            <person name="Yan Y.J."/>
            <person name="Zhang B."/>
            <person name="An J."/>
            <person name="Wang J.J."/>
            <person name="Tian J."/>
            <person name="Jiang L."/>
            <person name="Chen Y.H."/>
            <person name="Huang S.X."/>
            <person name="Yin M."/>
            <person name="Zhang J."/>
            <person name="Gao A.L."/>
            <person name="Liu C.X."/>
            <person name="Zhu Z.X."/>
            <person name="Xiang W.S."/>
        </authorList>
    </citation>
    <scope>NUCLEOTIDE SEQUENCE [LARGE SCALE GENOMIC DNA]</scope>
    <source>
        <strain evidence="22 23">BCW-1</strain>
    </source>
</reference>
<feature type="binding site" evidence="19">
    <location>
        <position position="84"/>
    </location>
    <ligand>
        <name>D-ribulose 5-phosphate</name>
        <dbReference type="ChEBI" id="CHEBI:58121"/>
    </ligand>
</feature>
<dbReference type="Pfam" id="PF00925">
    <property type="entry name" value="GTP_cyclohydro2"/>
    <property type="match status" value="1"/>
</dbReference>
<dbReference type="eggNOG" id="COG0108">
    <property type="taxonomic scope" value="Bacteria"/>
</dbReference>
<feature type="binding site" evidence="19">
    <location>
        <position position="327"/>
    </location>
    <ligand>
        <name>GTP</name>
        <dbReference type="ChEBI" id="CHEBI:37565"/>
    </ligand>
</feature>
<comment type="similarity">
    <text evidence="19">In the C-terminal section; belongs to the GTP cyclohydrolase II family.</text>
</comment>
<dbReference type="UniPathway" id="UPA00275">
    <property type="reaction ID" value="UER00399"/>
</dbReference>
<feature type="binding site" evidence="19">
    <location>
        <position position="324"/>
    </location>
    <ligand>
        <name>Zn(2+)</name>
        <dbReference type="ChEBI" id="CHEBI:29105"/>
        <note>catalytic</note>
    </ligand>
</feature>
<evidence type="ECO:0000256" key="1">
    <source>
        <dbReference type="ARBA" id="ARBA00000141"/>
    </source>
</evidence>
<evidence type="ECO:0000256" key="7">
    <source>
        <dbReference type="ARBA" id="ARBA00022619"/>
    </source>
</evidence>
<dbReference type="RefSeq" id="WP_014174928.1">
    <property type="nucleotide sequence ID" value="NC_016582.1"/>
</dbReference>
<dbReference type="EC" id="3.5.4.25" evidence="19"/>
<feature type="binding site" evidence="19">
    <location>
        <begin position="306"/>
        <end position="310"/>
    </location>
    <ligand>
        <name>GTP</name>
        <dbReference type="ChEBI" id="CHEBI:37565"/>
    </ligand>
</feature>
<feature type="region of interest" description="DHBP synthase" evidence="19">
    <location>
        <begin position="1"/>
        <end position="255"/>
    </location>
</feature>
<dbReference type="PANTHER" id="PTHR21327">
    <property type="entry name" value="GTP CYCLOHYDROLASE II-RELATED"/>
    <property type="match status" value="1"/>
</dbReference>
<feature type="binding site" evidence="19">
    <location>
        <position position="322"/>
    </location>
    <ligand>
        <name>Zn(2+)</name>
        <dbReference type="ChEBI" id="CHEBI:29105"/>
        <note>catalytic</note>
    </ligand>
</feature>
<dbReference type="InterPro" id="IPR000422">
    <property type="entry name" value="DHBP_synthase_RibB"/>
</dbReference>
<evidence type="ECO:0000259" key="21">
    <source>
        <dbReference type="Pfam" id="PF00925"/>
    </source>
</evidence>
<keyword evidence="12 19" id="KW-0460">Magnesium</keyword>
<feature type="active site" description="Proton acceptor; for GTP cyclohydrolase activity" evidence="19">
    <location>
        <position position="384"/>
    </location>
</feature>
<keyword evidence="23" id="KW-1185">Reference proteome</keyword>
<dbReference type="FunFam" id="3.40.50.10990:FF:000001">
    <property type="entry name" value="Riboflavin biosynthesis protein RibBA"/>
    <property type="match status" value="1"/>
</dbReference>
<evidence type="ECO:0000256" key="15">
    <source>
        <dbReference type="ARBA" id="ARBA00023239"/>
    </source>
</evidence>
<feature type="site" description="Essential for DHBP synthase activity" evidence="19">
    <location>
        <position position="218"/>
    </location>
</feature>
<dbReference type="NCBIfam" id="TIGR00506">
    <property type="entry name" value="ribB"/>
    <property type="match status" value="1"/>
</dbReference>
<evidence type="ECO:0000256" key="18">
    <source>
        <dbReference type="ARBA" id="ARBA00049295"/>
    </source>
</evidence>
<evidence type="ECO:0000256" key="3">
    <source>
        <dbReference type="ARBA" id="ARBA00002284"/>
    </source>
</evidence>
<dbReference type="InterPro" id="IPR016299">
    <property type="entry name" value="Riboflavin_synth_RibBA"/>
</dbReference>
<dbReference type="GO" id="GO:0008270">
    <property type="term" value="F:zinc ion binding"/>
    <property type="evidence" value="ECO:0007669"/>
    <property type="project" value="UniProtKB-UniRule"/>
</dbReference>
<keyword evidence="14 19" id="KW-0464">Manganese</keyword>
<evidence type="ECO:0000256" key="9">
    <source>
        <dbReference type="ARBA" id="ARBA00022741"/>
    </source>
</evidence>
<feature type="binding site" evidence="19">
    <location>
        <begin position="350"/>
        <end position="352"/>
    </location>
    <ligand>
        <name>GTP</name>
        <dbReference type="ChEBI" id="CHEBI:37565"/>
    </ligand>
</feature>
<comment type="cofactor">
    <cofactor evidence="19">
        <name>Mg(2+)</name>
        <dbReference type="ChEBI" id="CHEBI:18420"/>
    </cofactor>
    <cofactor evidence="19">
        <name>Mn(2+)</name>
        <dbReference type="ChEBI" id="CHEBI:29035"/>
    </cofactor>
    <text evidence="19">Binds 2 divalent metal cations per subunit. Magnesium or manganese.</text>
</comment>
<comment type="catalytic activity">
    <reaction evidence="18 19">
        <text>GTP + 4 H2O = 2,5-diamino-6-hydroxy-4-(5-phosphoribosylamino)-pyrimidine + formate + 2 phosphate + 3 H(+)</text>
        <dbReference type="Rhea" id="RHEA:23704"/>
        <dbReference type="ChEBI" id="CHEBI:15377"/>
        <dbReference type="ChEBI" id="CHEBI:15378"/>
        <dbReference type="ChEBI" id="CHEBI:15740"/>
        <dbReference type="ChEBI" id="CHEBI:37565"/>
        <dbReference type="ChEBI" id="CHEBI:43474"/>
        <dbReference type="ChEBI" id="CHEBI:58614"/>
        <dbReference type="EC" id="3.5.4.25"/>
    </reaction>
</comment>
<dbReference type="CDD" id="cd00641">
    <property type="entry name" value="GTP_cyclohydro2"/>
    <property type="match status" value="1"/>
</dbReference>
<feature type="site" description="Essential for DHBP synthase activity" evidence="19">
    <location>
        <position position="180"/>
    </location>
</feature>
<comment type="function">
    <text evidence="3 19">Catalyzes the conversion of D-ribulose 5-phosphate to formate and 3,4-dihydroxy-2-butanone 4-phosphate.</text>
</comment>
<dbReference type="SUPFAM" id="SSF142695">
    <property type="entry name" value="RibA-like"/>
    <property type="match status" value="1"/>
</dbReference>
<accession>D7BV70</accession>
<dbReference type="GO" id="GO:0003935">
    <property type="term" value="F:GTP cyclohydrolase II activity"/>
    <property type="evidence" value="ECO:0007669"/>
    <property type="project" value="UniProtKB-UniRule"/>
</dbReference>
<feature type="binding site" evidence="19">
    <location>
        <position position="197"/>
    </location>
    <ligand>
        <name>Mg(2+)</name>
        <dbReference type="ChEBI" id="CHEBI:18420"/>
        <label>2</label>
    </ligand>
</feature>
<evidence type="ECO:0000256" key="19">
    <source>
        <dbReference type="HAMAP-Rule" id="MF_01283"/>
    </source>
</evidence>
<keyword evidence="9 19" id="KW-0547">Nucleotide-binding</keyword>
<dbReference type="GO" id="GO:0005525">
    <property type="term" value="F:GTP binding"/>
    <property type="evidence" value="ECO:0007669"/>
    <property type="project" value="UniProtKB-KW"/>
</dbReference>
<keyword evidence="13 19" id="KW-0342">GTP-binding</keyword>
<dbReference type="NCBIfam" id="NF006803">
    <property type="entry name" value="PRK09311.1"/>
    <property type="match status" value="1"/>
</dbReference>
<feature type="binding site" evidence="19">
    <location>
        <position position="80"/>
    </location>
    <ligand>
        <name>Mg(2+)</name>
        <dbReference type="ChEBI" id="CHEBI:18420"/>
        <label>2</label>
    </ligand>
</feature>
<feature type="binding site" evidence="19">
    <location>
        <position position="80"/>
    </location>
    <ligand>
        <name>Mg(2+)</name>
        <dbReference type="ChEBI" id="CHEBI:18420"/>
        <label>1</label>
    </ligand>
</feature>
<evidence type="ECO:0000256" key="13">
    <source>
        <dbReference type="ARBA" id="ARBA00023134"/>
    </source>
</evidence>
<dbReference type="GO" id="GO:0005829">
    <property type="term" value="C:cytosol"/>
    <property type="evidence" value="ECO:0007669"/>
    <property type="project" value="TreeGrafter"/>
</dbReference>
<evidence type="ECO:0000256" key="4">
    <source>
        <dbReference type="ARBA" id="ARBA00004853"/>
    </source>
</evidence>
<evidence type="ECO:0000256" key="17">
    <source>
        <dbReference type="ARBA" id="ARBA00043932"/>
    </source>
</evidence>
<feature type="binding site" evidence="19">
    <location>
        <position position="407"/>
    </location>
    <ligand>
        <name>GTP</name>
        <dbReference type="ChEBI" id="CHEBI:37565"/>
    </ligand>
</feature>
<feature type="binding site" evidence="19">
    <location>
        <begin position="194"/>
        <end position="198"/>
    </location>
    <ligand>
        <name>D-ribulose 5-phosphate</name>
        <dbReference type="ChEBI" id="CHEBI:58121"/>
    </ligand>
</feature>
<dbReference type="Gene3D" id="3.90.870.10">
    <property type="entry name" value="DHBP synthase"/>
    <property type="match status" value="1"/>
</dbReference>
<feature type="region of interest" description="Disordered" evidence="20">
    <location>
        <begin position="1"/>
        <end position="50"/>
    </location>
</feature>
<comment type="similarity">
    <text evidence="6 19">In the N-terminal section; belongs to the DHBP synthase family.</text>
</comment>
<dbReference type="EC" id="4.1.99.12" evidence="19"/>
<evidence type="ECO:0000256" key="20">
    <source>
        <dbReference type="SAM" id="MobiDB-lite"/>
    </source>
</evidence>
<dbReference type="SUPFAM" id="SSF55821">
    <property type="entry name" value="YrdC/RibB"/>
    <property type="match status" value="1"/>
</dbReference>
<name>D7BV70_STRBB</name>
<evidence type="ECO:0000256" key="8">
    <source>
        <dbReference type="ARBA" id="ARBA00022723"/>
    </source>
</evidence>
<feature type="compositionally biased region" description="Low complexity" evidence="20">
    <location>
        <begin position="30"/>
        <end position="47"/>
    </location>
</feature>
<dbReference type="HAMAP" id="MF_01283">
    <property type="entry name" value="RibBA"/>
    <property type="match status" value="1"/>
</dbReference>
<dbReference type="Pfam" id="PF00926">
    <property type="entry name" value="DHBP_synthase"/>
    <property type="match status" value="1"/>
</dbReference>
<dbReference type="PIRSF" id="PIRSF001259">
    <property type="entry name" value="RibA"/>
    <property type="match status" value="1"/>
</dbReference>
<evidence type="ECO:0000256" key="14">
    <source>
        <dbReference type="ARBA" id="ARBA00023211"/>
    </source>
</evidence>
<comment type="cofactor">
    <cofactor evidence="19">
        <name>Zn(2+)</name>
        <dbReference type="ChEBI" id="CHEBI:29105"/>
    </cofactor>
    <text evidence="19">Binds 1 zinc ion per subunit.</text>
</comment>
<dbReference type="eggNOG" id="COG0807">
    <property type="taxonomic scope" value="Bacteria"/>
</dbReference>
<dbReference type="GO" id="GO:0009231">
    <property type="term" value="P:riboflavin biosynthetic process"/>
    <property type="evidence" value="ECO:0007669"/>
    <property type="project" value="UniProtKB-UniRule"/>
</dbReference>
<protein>
    <recommendedName>
        <fullName evidence="19">Riboflavin biosynthesis protein RibBA</fullName>
    </recommendedName>
    <domain>
        <recommendedName>
            <fullName evidence="19">3,4-dihydroxy-2-butanone 4-phosphate synthase</fullName>
            <shortName evidence="19">DHBP synthase</shortName>
            <ecNumber evidence="19">4.1.99.12</ecNumber>
        </recommendedName>
    </domain>
    <domain>
        <recommendedName>
            <fullName evidence="19">GTP cyclohydrolase-2</fullName>
            <ecNumber evidence="19">3.5.4.25</ecNumber>
        </recommendedName>
        <alternativeName>
            <fullName evidence="19">GTP cyclohydrolase II</fullName>
        </alternativeName>
    </domain>
</protein>
<feature type="binding site" evidence="19">
    <location>
        <position position="372"/>
    </location>
    <ligand>
        <name>GTP</name>
        <dbReference type="ChEBI" id="CHEBI:37565"/>
    </ligand>
</feature>
<evidence type="ECO:0000256" key="11">
    <source>
        <dbReference type="ARBA" id="ARBA00022833"/>
    </source>
</evidence>
<dbReference type="InterPro" id="IPR017945">
    <property type="entry name" value="DHBP_synth_RibB-like_a/b_dom"/>
</dbReference>
<evidence type="ECO:0000256" key="16">
    <source>
        <dbReference type="ARBA" id="ARBA00023268"/>
    </source>
</evidence>
<evidence type="ECO:0000256" key="5">
    <source>
        <dbReference type="ARBA" id="ARBA00004904"/>
    </source>
</evidence>
<comment type="catalytic activity">
    <reaction evidence="1 19">
        <text>D-ribulose 5-phosphate = (2S)-2-hydroxy-3-oxobutyl phosphate + formate + H(+)</text>
        <dbReference type="Rhea" id="RHEA:18457"/>
        <dbReference type="ChEBI" id="CHEBI:15378"/>
        <dbReference type="ChEBI" id="CHEBI:15740"/>
        <dbReference type="ChEBI" id="CHEBI:58121"/>
        <dbReference type="ChEBI" id="CHEBI:58830"/>
        <dbReference type="EC" id="4.1.99.12"/>
    </reaction>
</comment>